<evidence type="ECO:0000256" key="2">
    <source>
        <dbReference type="ARBA" id="ARBA00023125"/>
    </source>
</evidence>
<reference evidence="5 6" key="1">
    <citation type="submission" date="2024-09" db="EMBL/GenBank/DDBJ databases">
        <authorList>
            <person name="Sun Q."/>
            <person name="Mori K."/>
        </authorList>
    </citation>
    <scope>NUCLEOTIDE SEQUENCE [LARGE SCALE GENOMIC DNA]</scope>
    <source>
        <strain evidence="5 6">JCM 12763</strain>
    </source>
</reference>
<keyword evidence="6" id="KW-1185">Reference proteome</keyword>
<organism evidence="5 6">
    <name type="scientific">Ornithinimicrobium kibberense</name>
    <dbReference type="NCBI Taxonomy" id="282060"/>
    <lineage>
        <taxon>Bacteria</taxon>
        <taxon>Bacillati</taxon>
        <taxon>Actinomycetota</taxon>
        <taxon>Actinomycetes</taxon>
        <taxon>Micrococcales</taxon>
        <taxon>Ornithinimicrobiaceae</taxon>
        <taxon>Ornithinimicrobium</taxon>
    </lineage>
</organism>
<evidence type="ECO:0000256" key="1">
    <source>
        <dbReference type="ARBA" id="ARBA00023015"/>
    </source>
</evidence>
<dbReference type="RefSeq" id="WP_141339237.1">
    <property type="nucleotide sequence ID" value="NZ_JBHMAX010000036.1"/>
</dbReference>
<dbReference type="Proteomes" id="UP001589613">
    <property type="component" value="Unassembled WGS sequence"/>
</dbReference>
<evidence type="ECO:0000313" key="5">
    <source>
        <dbReference type="EMBL" id="MFB9733423.1"/>
    </source>
</evidence>
<name>A0ABV5V6V9_9MICO</name>
<feature type="domain" description="HTH luxR-type" evidence="4">
    <location>
        <begin position="185"/>
        <end position="250"/>
    </location>
</feature>
<keyword evidence="1" id="KW-0805">Transcription regulation</keyword>
<evidence type="ECO:0000259" key="4">
    <source>
        <dbReference type="PROSITE" id="PS50043"/>
    </source>
</evidence>
<proteinExistence type="predicted"/>
<accession>A0ABV5V6V9</accession>
<dbReference type="InterPro" id="IPR016032">
    <property type="entry name" value="Sig_transdc_resp-reg_C-effctor"/>
</dbReference>
<dbReference type="PROSITE" id="PS50043">
    <property type="entry name" value="HTH_LUXR_2"/>
    <property type="match status" value="1"/>
</dbReference>
<keyword evidence="3" id="KW-0804">Transcription</keyword>
<dbReference type="SUPFAM" id="SSF46894">
    <property type="entry name" value="C-terminal effector domain of the bipartite response regulators"/>
    <property type="match status" value="1"/>
</dbReference>
<dbReference type="PRINTS" id="PR00038">
    <property type="entry name" value="HTHLUXR"/>
</dbReference>
<protein>
    <submittedName>
        <fullName evidence="5">LuxR C-terminal-related transcriptional regulator</fullName>
    </submittedName>
</protein>
<dbReference type="SMART" id="SM00421">
    <property type="entry name" value="HTH_LUXR"/>
    <property type="match status" value="1"/>
</dbReference>
<dbReference type="EMBL" id="JBHMAX010000036">
    <property type="protein sequence ID" value="MFB9733423.1"/>
    <property type="molecule type" value="Genomic_DNA"/>
</dbReference>
<evidence type="ECO:0000256" key="3">
    <source>
        <dbReference type="ARBA" id="ARBA00023163"/>
    </source>
</evidence>
<dbReference type="PANTHER" id="PTHR44688">
    <property type="entry name" value="DNA-BINDING TRANSCRIPTIONAL ACTIVATOR DEVR_DOSR"/>
    <property type="match status" value="1"/>
</dbReference>
<gene>
    <name evidence="5" type="ORF">ACFFN0_15345</name>
</gene>
<dbReference type="Pfam" id="PF00196">
    <property type="entry name" value="GerE"/>
    <property type="match status" value="1"/>
</dbReference>
<evidence type="ECO:0000313" key="6">
    <source>
        <dbReference type="Proteomes" id="UP001589613"/>
    </source>
</evidence>
<comment type="caution">
    <text evidence="5">The sequence shown here is derived from an EMBL/GenBank/DDBJ whole genome shotgun (WGS) entry which is preliminary data.</text>
</comment>
<dbReference type="InterPro" id="IPR036388">
    <property type="entry name" value="WH-like_DNA-bd_sf"/>
</dbReference>
<dbReference type="Gene3D" id="1.10.10.10">
    <property type="entry name" value="Winged helix-like DNA-binding domain superfamily/Winged helix DNA-binding domain"/>
    <property type="match status" value="1"/>
</dbReference>
<dbReference type="CDD" id="cd06170">
    <property type="entry name" value="LuxR_C_like"/>
    <property type="match status" value="1"/>
</dbReference>
<keyword evidence="2" id="KW-0238">DNA-binding</keyword>
<sequence length="260" mass="28002">MDGRRLTRRGSALCHELAEGHDALPEVLELLADCIGTDLVSCATFEAGSTLFVPGAEHPLLVLHGCAPLTETMLATWDRLLPSHPYAAHLASTPTPAPRLTDVVDLPALEGSAVFELCLRPHGARYQCGLTLDRAPGRLVLLSLWRNDRDFDDPTVETLQLFARAVGAALQVGASLGALRQLSGGVPGAEVLSPRQQQVASMVALGLTNEQIARRLGLTTRTVRKHLEDAFARTGARSRTELAVRWRQEVPSRADLTASV</sequence>
<dbReference type="InterPro" id="IPR000792">
    <property type="entry name" value="Tscrpt_reg_LuxR_C"/>
</dbReference>
<dbReference type="PANTHER" id="PTHR44688:SF16">
    <property type="entry name" value="DNA-BINDING TRANSCRIPTIONAL ACTIVATOR DEVR_DOSR"/>
    <property type="match status" value="1"/>
</dbReference>